<protein>
    <submittedName>
        <fullName evidence="2">Uncharacterized protein</fullName>
    </submittedName>
</protein>
<dbReference type="OrthoDB" id="3205825at2759"/>
<keyword evidence="1" id="KW-0812">Transmembrane</keyword>
<dbReference type="RefSeq" id="XP_040673207.1">
    <property type="nucleotide sequence ID" value="XM_040810767.1"/>
</dbReference>
<evidence type="ECO:0000313" key="2">
    <source>
        <dbReference type="EMBL" id="OJJ07445.1"/>
    </source>
</evidence>
<evidence type="ECO:0000256" key="1">
    <source>
        <dbReference type="SAM" id="Phobius"/>
    </source>
</evidence>
<name>A0A1L9Q0Z6_ASPVE</name>
<dbReference type="GeneID" id="63726278"/>
<reference evidence="3" key="1">
    <citation type="journal article" date="2017" name="Genome Biol.">
        <title>Comparative genomics reveals high biological diversity and specific adaptations in the industrially and medically important fungal genus Aspergillus.</title>
        <authorList>
            <person name="de Vries R.P."/>
            <person name="Riley R."/>
            <person name="Wiebenga A."/>
            <person name="Aguilar-Osorio G."/>
            <person name="Amillis S."/>
            <person name="Uchima C.A."/>
            <person name="Anderluh G."/>
            <person name="Asadollahi M."/>
            <person name="Askin M."/>
            <person name="Barry K."/>
            <person name="Battaglia E."/>
            <person name="Bayram O."/>
            <person name="Benocci T."/>
            <person name="Braus-Stromeyer S.A."/>
            <person name="Caldana C."/>
            <person name="Canovas D."/>
            <person name="Cerqueira G.C."/>
            <person name="Chen F."/>
            <person name="Chen W."/>
            <person name="Choi C."/>
            <person name="Clum A."/>
            <person name="Dos Santos R.A."/>
            <person name="Damasio A.R."/>
            <person name="Diallinas G."/>
            <person name="Emri T."/>
            <person name="Fekete E."/>
            <person name="Flipphi M."/>
            <person name="Freyberg S."/>
            <person name="Gallo A."/>
            <person name="Gournas C."/>
            <person name="Habgood R."/>
            <person name="Hainaut M."/>
            <person name="Harispe M.L."/>
            <person name="Henrissat B."/>
            <person name="Hilden K.S."/>
            <person name="Hope R."/>
            <person name="Hossain A."/>
            <person name="Karabika E."/>
            <person name="Karaffa L."/>
            <person name="Karanyi Z."/>
            <person name="Krasevec N."/>
            <person name="Kuo A."/>
            <person name="Kusch H."/>
            <person name="LaButti K."/>
            <person name="Lagendijk E.L."/>
            <person name="Lapidus A."/>
            <person name="Levasseur A."/>
            <person name="Lindquist E."/>
            <person name="Lipzen A."/>
            <person name="Logrieco A.F."/>
            <person name="MacCabe A."/>
            <person name="Maekelae M.R."/>
            <person name="Malavazi I."/>
            <person name="Melin P."/>
            <person name="Meyer V."/>
            <person name="Mielnichuk N."/>
            <person name="Miskei M."/>
            <person name="Molnar A.P."/>
            <person name="Mule G."/>
            <person name="Ngan C.Y."/>
            <person name="Orejas M."/>
            <person name="Orosz E."/>
            <person name="Ouedraogo J.P."/>
            <person name="Overkamp K.M."/>
            <person name="Park H.-S."/>
            <person name="Perrone G."/>
            <person name="Piumi F."/>
            <person name="Punt P.J."/>
            <person name="Ram A.F."/>
            <person name="Ramon A."/>
            <person name="Rauscher S."/>
            <person name="Record E."/>
            <person name="Riano-Pachon D.M."/>
            <person name="Robert V."/>
            <person name="Roehrig J."/>
            <person name="Ruller R."/>
            <person name="Salamov A."/>
            <person name="Salih N.S."/>
            <person name="Samson R.A."/>
            <person name="Sandor E."/>
            <person name="Sanguinetti M."/>
            <person name="Schuetze T."/>
            <person name="Sepcic K."/>
            <person name="Shelest E."/>
            <person name="Sherlock G."/>
            <person name="Sophianopoulou V."/>
            <person name="Squina F.M."/>
            <person name="Sun H."/>
            <person name="Susca A."/>
            <person name="Todd R.B."/>
            <person name="Tsang A."/>
            <person name="Unkles S.E."/>
            <person name="van de Wiele N."/>
            <person name="van Rossen-Uffink D."/>
            <person name="Oliveira J.V."/>
            <person name="Vesth T.C."/>
            <person name="Visser J."/>
            <person name="Yu J.-H."/>
            <person name="Zhou M."/>
            <person name="Andersen M.R."/>
            <person name="Archer D.B."/>
            <person name="Baker S.E."/>
            <person name="Benoit I."/>
            <person name="Brakhage A.A."/>
            <person name="Braus G.H."/>
            <person name="Fischer R."/>
            <person name="Frisvad J.C."/>
            <person name="Goldman G.H."/>
            <person name="Houbraken J."/>
            <person name="Oakley B."/>
            <person name="Pocsi I."/>
            <person name="Scazzocchio C."/>
            <person name="Seiboth B."/>
            <person name="vanKuyk P.A."/>
            <person name="Wortman J."/>
            <person name="Dyer P.S."/>
            <person name="Grigoriev I.V."/>
        </authorList>
    </citation>
    <scope>NUCLEOTIDE SEQUENCE [LARGE SCALE GENOMIC DNA]</scope>
    <source>
        <strain evidence="3">CBS 583.65</strain>
    </source>
</reference>
<feature type="transmembrane region" description="Helical" evidence="1">
    <location>
        <begin position="12"/>
        <end position="39"/>
    </location>
</feature>
<dbReference type="AlphaFoldDB" id="A0A1L9Q0Z6"/>
<keyword evidence="3" id="KW-1185">Reference proteome</keyword>
<gene>
    <name evidence="2" type="ORF">ASPVEDRAFT_33667</name>
</gene>
<dbReference type="VEuPathDB" id="FungiDB:ASPVEDRAFT_33667"/>
<organism evidence="2 3">
    <name type="scientific">Aspergillus versicolor CBS 583.65</name>
    <dbReference type="NCBI Taxonomy" id="1036611"/>
    <lineage>
        <taxon>Eukaryota</taxon>
        <taxon>Fungi</taxon>
        <taxon>Dikarya</taxon>
        <taxon>Ascomycota</taxon>
        <taxon>Pezizomycotina</taxon>
        <taxon>Eurotiomycetes</taxon>
        <taxon>Eurotiomycetidae</taxon>
        <taxon>Eurotiales</taxon>
        <taxon>Aspergillaceae</taxon>
        <taxon>Aspergillus</taxon>
        <taxon>Aspergillus subgen. Nidulantes</taxon>
    </lineage>
</organism>
<dbReference type="EMBL" id="KV878137">
    <property type="protein sequence ID" value="OJJ07445.1"/>
    <property type="molecule type" value="Genomic_DNA"/>
</dbReference>
<evidence type="ECO:0000313" key="3">
    <source>
        <dbReference type="Proteomes" id="UP000184073"/>
    </source>
</evidence>
<keyword evidence="1" id="KW-1133">Transmembrane helix</keyword>
<keyword evidence="1" id="KW-0472">Membrane</keyword>
<proteinExistence type="predicted"/>
<accession>A0A1L9Q0Z6</accession>
<dbReference type="Proteomes" id="UP000184073">
    <property type="component" value="Unassembled WGS sequence"/>
</dbReference>
<sequence length="113" mass="12547">MARRRKALQLRWCLVIAISAINVAVGFFCNIGFVVILTVMDSLPLGLLALPGQFTYVQFAPVTSTVKLYLELKMVQLISKVVQWSINRVYSSNHRAPLSGSYNPGNYASELVV</sequence>